<dbReference type="GO" id="GO:0004553">
    <property type="term" value="F:hydrolase activity, hydrolyzing O-glycosyl compounds"/>
    <property type="evidence" value="ECO:0007669"/>
    <property type="project" value="InterPro"/>
</dbReference>
<gene>
    <name evidence="5" type="ORF">BEH84_01632</name>
</gene>
<dbReference type="PANTHER" id="PTHR35279">
    <property type="match status" value="1"/>
</dbReference>
<evidence type="ECO:0000313" key="5">
    <source>
        <dbReference type="EMBL" id="ODM13911.1"/>
    </source>
</evidence>
<sequence length="341" mass="39032">MDFCGYKYKPRGCTGGWEVVGTRPVLGPGLGTVNDPFVMKEGELYRMWFSWRKGRVIAYTESRNGADWDNVQVVLTAVKGSCWEGHEVCRPTVLKKNGLYHMWYTGMMYPTEINAARSCIGYASSEDGIVWKRREVPVMVPDNDWENIAVAHPHVLWDDERNCYRMWYCAGRQHEPDAIGYAESEDGLQWKKSAENPVFSPTDEHYWEIGKVSAPYVLKEDGWYYMFYQGMDGDLIAGEGLARSRDGIHNWERHPANPISAGKDGNWDWLGTRKVSLVKELNGYQMWYTGGMREGQAIGIAWHEGFDFGFPEEGQSGRDERGFGKGLGSVNYYYHDNIAKY</sequence>
<proteinExistence type="inferred from homology"/>
<dbReference type="PANTHER" id="PTHR35279:SF1">
    <property type="entry name" value="ARABINANASE_LEVANSUCRASE_INVERTASE"/>
    <property type="match status" value="1"/>
</dbReference>
<dbReference type="EMBL" id="MCGI01000001">
    <property type="protein sequence ID" value="ODM13911.1"/>
    <property type="molecule type" value="Genomic_DNA"/>
</dbReference>
<protein>
    <submittedName>
        <fullName evidence="5">Glycosyl hydrolases family 43</fullName>
    </submittedName>
</protein>
<dbReference type="GeneID" id="93300005"/>
<dbReference type="Gene3D" id="2.115.10.20">
    <property type="entry name" value="Glycosyl hydrolase domain, family 43"/>
    <property type="match status" value="2"/>
</dbReference>
<dbReference type="RefSeq" id="WP_050018452.1">
    <property type="nucleotide sequence ID" value="NZ_DBGDOY010000031.1"/>
</dbReference>
<evidence type="ECO:0000313" key="6">
    <source>
        <dbReference type="Proteomes" id="UP000095003"/>
    </source>
</evidence>
<evidence type="ECO:0000256" key="3">
    <source>
        <dbReference type="ARBA" id="ARBA00023295"/>
    </source>
</evidence>
<evidence type="ECO:0000256" key="4">
    <source>
        <dbReference type="RuleBase" id="RU361187"/>
    </source>
</evidence>
<dbReference type="Pfam" id="PF04616">
    <property type="entry name" value="Glyco_hydro_43"/>
    <property type="match status" value="1"/>
</dbReference>
<keyword evidence="2 4" id="KW-0378">Hydrolase</keyword>
<dbReference type="PATRIC" id="fig|1432052.3.peg.1785"/>
<reference evidence="5 6" key="1">
    <citation type="submission" date="2016-07" db="EMBL/GenBank/DDBJ databases">
        <title>Characterization of isolates of Eisenbergiella tayi derived from blood cultures, using whole genome sequencing.</title>
        <authorList>
            <person name="Burdz T."/>
            <person name="Wiebe D."/>
            <person name="Huynh C."/>
            <person name="Bernard K."/>
        </authorList>
    </citation>
    <scope>NUCLEOTIDE SEQUENCE [LARGE SCALE GENOMIC DNA]</scope>
    <source>
        <strain evidence="5 6">NML 120489</strain>
    </source>
</reference>
<dbReference type="AlphaFoldDB" id="A0A1E3AZG9"/>
<dbReference type="GO" id="GO:0005975">
    <property type="term" value="P:carbohydrate metabolic process"/>
    <property type="evidence" value="ECO:0007669"/>
    <property type="project" value="InterPro"/>
</dbReference>
<comment type="caution">
    <text evidence="5">The sequence shown here is derived from an EMBL/GenBank/DDBJ whole genome shotgun (WGS) entry which is preliminary data.</text>
</comment>
<dbReference type="Proteomes" id="UP000095003">
    <property type="component" value="Unassembled WGS sequence"/>
</dbReference>
<name>A0A1E3AZG9_9FIRM</name>
<keyword evidence="3 4" id="KW-0326">Glycosidase</keyword>
<evidence type="ECO:0000256" key="1">
    <source>
        <dbReference type="ARBA" id="ARBA00009865"/>
    </source>
</evidence>
<organism evidence="5 6">
    <name type="scientific">Eisenbergiella tayi</name>
    <dbReference type="NCBI Taxonomy" id="1432052"/>
    <lineage>
        <taxon>Bacteria</taxon>
        <taxon>Bacillati</taxon>
        <taxon>Bacillota</taxon>
        <taxon>Clostridia</taxon>
        <taxon>Lachnospirales</taxon>
        <taxon>Lachnospiraceae</taxon>
        <taxon>Eisenbergiella</taxon>
    </lineage>
</organism>
<dbReference type="InterPro" id="IPR006710">
    <property type="entry name" value="Glyco_hydro_43"/>
</dbReference>
<evidence type="ECO:0000256" key="2">
    <source>
        <dbReference type="ARBA" id="ARBA00022801"/>
    </source>
</evidence>
<comment type="similarity">
    <text evidence="1 4">Belongs to the glycosyl hydrolase 43 family.</text>
</comment>
<accession>A0A1E3AZG9</accession>
<dbReference type="InterPro" id="IPR023296">
    <property type="entry name" value="Glyco_hydro_beta-prop_sf"/>
</dbReference>
<dbReference type="SUPFAM" id="SSF75005">
    <property type="entry name" value="Arabinanase/levansucrase/invertase"/>
    <property type="match status" value="1"/>
</dbReference>